<dbReference type="PANTHER" id="PTHR42947:SF1">
    <property type="entry name" value="COB--COM HETERODISULFIDE REDUCTASE SUBUNIT B 1"/>
    <property type="match status" value="1"/>
</dbReference>
<accession>A0A212IUT3</accession>
<dbReference type="EC" id="1.8.98.1" evidence="3"/>
<feature type="domain" description="Cysteine-rich" evidence="2">
    <location>
        <begin position="152"/>
        <end position="239"/>
    </location>
</feature>
<dbReference type="Pfam" id="PF02754">
    <property type="entry name" value="CCG"/>
    <property type="match status" value="2"/>
</dbReference>
<proteinExistence type="predicted"/>
<dbReference type="Gene3D" id="3.40.50.11810">
    <property type="match status" value="1"/>
</dbReference>
<dbReference type="AlphaFoldDB" id="A0A212IUT3"/>
<evidence type="ECO:0000313" key="3">
    <source>
        <dbReference type="EMBL" id="SBV90970.1"/>
    </source>
</evidence>
<organism evidence="3">
    <name type="scientific">uncultured delta proteobacterium</name>
    <dbReference type="NCBI Taxonomy" id="34034"/>
    <lineage>
        <taxon>Bacteria</taxon>
        <taxon>Deltaproteobacteria</taxon>
        <taxon>environmental samples</taxon>
    </lineage>
</organism>
<dbReference type="Gene3D" id="1.20.1050.140">
    <property type="match status" value="1"/>
</dbReference>
<gene>
    <name evidence="3" type="ORF">KL86DPRO_10117</name>
</gene>
<name>A0A212IUT3_9DELT</name>
<reference evidence="3" key="1">
    <citation type="submission" date="2016-04" db="EMBL/GenBank/DDBJ databases">
        <authorList>
            <person name="Evans L.H."/>
            <person name="Alamgir A."/>
            <person name="Owens N."/>
            <person name="Weber N.D."/>
            <person name="Virtaneva K."/>
            <person name="Barbian K."/>
            <person name="Babar A."/>
            <person name="Rosenke K."/>
        </authorList>
    </citation>
    <scope>NUCLEOTIDE SEQUENCE</scope>
    <source>
        <strain evidence="3">86</strain>
    </source>
</reference>
<dbReference type="InterPro" id="IPR004017">
    <property type="entry name" value="Cys_rich_dom"/>
</dbReference>
<keyword evidence="1 3" id="KW-0560">Oxidoreductase</keyword>
<sequence>MKRTKPFGYYPGCSGMGTSVEYDRSTRAVAAVLGIQLQDIEDWSCCGSTPAHTIDHGLSTALTARNFVQAEKQGLMDVLTPCPSCLKNLKSALHHMQSPVIGPKATKLLGGDTVNEEHTAKSVLQIIHEEVDRDILVNKVRRPLAGIKVVPYYGCLMSRPKPLMQFGDEEYPMAMDDLLAAAGAEVIPFPLKTDCCGASMGIPLNEAVTRLSGRIIDLAVSLGADVIAAACPLCQMNLDLRQSQVEKAAKKKYNIPVMYYTQLLGLAFNLPEKDLGLDKLVVSPQPVLDKLAAARDAAKKAKAEDAA</sequence>
<dbReference type="InterPro" id="IPR051278">
    <property type="entry name" value="HdrB/HdrD_reductase"/>
</dbReference>
<dbReference type="PANTHER" id="PTHR42947">
    <property type="entry name" value="COB--COM HETERODISULFIDE REDUCTASE SUBUNIT B 1"/>
    <property type="match status" value="1"/>
</dbReference>
<protein>
    <submittedName>
        <fullName evidence="3">CoB--CoM heterodisulfide reductase</fullName>
        <ecNumber evidence="3">1.8.98.1</ecNumber>
    </submittedName>
</protein>
<dbReference type="EMBL" id="FLUQ01000001">
    <property type="protein sequence ID" value="SBV90970.1"/>
    <property type="molecule type" value="Genomic_DNA"/>
</dbReference>
<feature type="domain" description="Cysteine-rich" evidence="2">
    <location>
        <begin position="8"/>
        <end position="90"/>
    </location>
</feature>
<dbReference type="GO" id="GO:0051912">
    <property type="term" value="F:CoB--CoM heterodisulfide reductase activity"/>
    <property type="evidence" value="ECO:0007669"/>
    <property type="project" value="UniProtKB-EC"/>
</dbReference>
<evidence type="ECO:0000259" key="2">
    <source>
        <dbReference type="Pfam" id="PF02754"/>
    </source>
</evidence>
<evidence type="ECO:0000256" key="1">
    <source>
        <dbReference type="ARBA" id="ARBA00023002"/>
    </source>
</evidence>